<dbReference type="SUPFAM" id="SSF49764">
    <property type="entry name" value="HSP20-like chaperones"/>
    <property type="match status" value="1"/>
</dbReference>
<keyword evidence="9" id="KW-1185">Reference proteome</keyword>
<evidence type="ECO:0000256" key="1">
    <source>
        <dbReference type="ARBA" id="ARBA00004496"/>
    </source>
</evidence>
<evidence type="ECO:0000256" key="2">
    <source>
        <dbReference type="ARBA" id="ARBA00010513"/>
    </source>
</evidence>
<keyword evidence="4" id="KW-0963">Cytoplasm</keyword>
<dbReference type="InterPro" id="IPR007052">
    <property type="entry name" value="CS_dom"/>
</dbReference>
<dbReference type="GO" id="GO:0006457">
    <property type="term" value="P:protein folding"/>
    <property type="evidence" value="ECO:0007669"/>
    <property type="project" value="TreeGrafter"/>
</dbReference>
<name>A0A9P0BLF3_BRAAE</name>
<accession>A0A9P0BLF3</accession>
<dbReference type="AlphaFoldDB" id="A0A9P0BLF3"/>
<dbReference type="EMBL" id="OV121140">
    <property type="protein sequence ID" value="CAH0564248.1"/>
    <property type="molecule type" value="Genomic_DNA"/>
</dbReference>
<dbReference type="CDD" id="cd06467">
    <property type="entry name" value="p23_NUDC_like"/>
    <property type="match status" value="1"/>
</dbReference>
<dbReference type="GO" id="GO:0051082">
    <property type="term" value="F:unfolded protein binding"/>
    <property type="evidence" value="ECO:0007669"/>
    <property type="project" value="TreeGrafter"/>
</dbReference>
<keyword evidence="5" id="KW-0597">Phosphoprotein</keyword>
<gene>
    <name evidence="8" type="ORF">MELIAE_LOCUS12846</name>
</gene>
<comment type="subcellular location">
    <subcellularLocation>
        <location evidence="1">Cytoplasm</location>
    </subcellularLocation>
</comment>
<evidence type="ECO:0000259" key="7">
    <source>
        <dbReference type="PROSITE" id="PS51203"/>
    </source>
</evidence>
<protein>
    <recommendedName>
        <fullName evidence="3">Nuclear migration protein nudC</fullName>
    </recommendedName>
    <alternativeName>
        <fullName evidence="6">Nuclear distribution protein C homolog</fullName>
    </alternativeName>
</protein>
<evidence type="ECO:0000256" key="5">
    <source>
        <dbReference type="ARBA" id="ARBA00022553"/>
    </source>
</evidence>
<dbReference type="Proteomes" id="UP001154078">
    <property type="component" value="Chromosome 9"/>
</dbReference>
<evidence type="ECO:0000313" key="8">
    <source>
        <dbReference type="EMBL" id="CAH0564248.1"/>
    </source>
</evidence>
<dbReference type="GO" id="GO:0005737">
    <property type="term" value="C:cytoplasm"/>
    <property type="evidence" value="ECO:0007669"/>
    <property type="project" value="UniProtKB-SubCell"/>
</dbReference>
<evidence type="ECO:0000256" key="4">
    <source>
        <dbReference type="ARBA" id="ARBA00022490"/>
    </source>
</evidence>
<feature type="domain" description="CS" evidence="7">
    <location>
        <begin position="124"/>
        <end position="211"/>
    </location>
</feature>
<organism evidence="8 9">
    <name type="scientific">Brassicogethes aeneus</name>
    <name type="common">Rape pollen beetle</name>
    <name type="synonym">Meligethes aeneus</name>
    <dbReference type="NCBI Taxonomy" id="1431903"/>
    <lineage>
        <taxon>Eukaryota</taxon>
        <taxon>Metazoa</taxon>
        <taxon>Ecdysozoa</taxon>
        <taxon>Arthropoda</taxon>
        <taxon>Hexapoda</taxon>
        <taxon>Insecta</taxon>
        <taxon>Pterygota</taxon>
        <taxon>Neoptera</taxon>
        <taxon>Endopterygota</taxon>
        <taxon>Coleoptera</taxon>
        <taxon>Polyphaga</taxon>
        <taxon>Cucujiformia</taxon>
        <taxon>Nitidulidae</taxon>
        <taxon>Meligethinae</taxon>
        <taxon>Brassicogethes</taxon>
    </lineage>
</organism>
<comment type="similarity">
    <text evidence="2">Belongs to the nudC family.</text>
</comment>
<dbReference type="PANTHER" id="PTHR12356">
    <property type="entry name" value="NUCLEAR MOVEMENT PROTEIN NUDC"/>
    <property type="match status" value="1"/>
</dbReference>
<proteinExistence type="inferred from homology"/>
<evidence type="ECO:0000256" key="3">
    <source>
        <dbReference type="ARBA" id="ARBA00017641"/>
    </source>
</evidence>
<reference evidence="8" key="1">
    <citation type="submission" date="2021-12" db="EMBL/GenBank/DDBJ databases">
        <authorList>
            <person name="King R."/>
        </authorList>
    </citation>
    <scope>NUCLEOTIDE SEQUENCE</scope>
</reference>
<evidence type="ECO:0000256" key="6">
    <source>
        <dbReference type="ARBA" id="ARBA00030427"/>
    </source>
</evidence>
<dbReference type="InterPro" id="IPR008978">
    <property type="entry name" value="HSP20-like_chaperone"/>
</dbReference>
<dbReference type="Pfam" id="PF14050">
    <property type="entry name" value="Nudc_N"/>
    <property type="match status" value="1"/>
</dbReference>
<dbReference type="PROSITE" id="PS51203">
    <property type="entry name" value="CS"/>
    <property type="match status" value="1"/>
</dbReference>
<dbReference type="PANTHER" id="PTHR12356:SF3">
    <property type="entry name" value="NUCLEAR MIGRATION PROTEIN NUDC"/>
    <property type="match status" value="1"/>
</dbReference>
<dbReference type="InterPro" id="IPR037898">
    <property type="entry name" value="NudC_fam"/>
</dbReference>
<dbReference type="Pfam" id="PF04969">
    <property type="entry name" value="CS"/>
    <property type="match status" value="1"/>
</dbReference>
<sequence length="288" mass="33280">MGNHDDMLFTMLTECKTLPRFLDEIFGFLLRRTDFYHIQEEENSPVGLPEGLAERIVRHSLFKWKPQNVYSEDEIPVACEETIVEDVVECQTEEIGCVEDMEKLDINKKNKEKSFSTSDCYNGAVCENYSWSQTIGDVDIVVKIPEGIKAKELIVKIESNLLLIKTKDGDVLLDGEFCQKCKNNDAIWSLVNQNLEIHLDKTLDMWWDCLLRNEEKLDISKIDCSRPYEELPEEAQAKIEELQWNQERKIMGLPTSDEMALQEKLKKAWNVEGSPFTGPFDPSKVKFS</sequence>
<dbReference type="InterPro" id="IPR025934">
    <property type="entry name" value="NudC_N_dom"/>
</dbReference>
<dbReference type="OrthoDB" id="515366at2759"/>
<evidence type="ECO:0000313" key="9">
    <source>
        <dbReference type="Proteomes" id="UP001154078"/>
    </source>
</evidence>
<dbReference type="Gene3D" id="2.60.40.790">
    <property type="match status" value="1"/>
</dbReference>